<accession>A0A1Q9GM03</accession>
<keyword evidence="2" id="KW-1185">Reference proteome</keyword>
<gene>
    <name evidence="1" type="ORF">BIT28_23080</name>
</gene>
<dbReference type="AlphaFoldDB" id="A0A1Q9GM03"/>
<evidence type="ECO:0000313" key="1">
    <source>
        <dbReference type="EMBL" id="OLQ75517.1"/>
    </source>
</evidence>
<dbReference type="Gene3D" id="3.20.20.370">
    <property type="entry name" value="Glycoside hydrolase/deacetylase"/>
    <property type="match status" value="1"/>
</dbReference>
<dbReference type="SUPFAM" id="SSF88713">
    <property type="entry name" value="Glycoside hydrolase/deacetylase"/>
    <property type="match status" value="1"/>
</dbReference>
<proteinExistence type="predicted"/>
<evidence type="ECO:0008006" key="3">
    <source>
        <dbReference type="Google" id="ProtNLM"/>
    </source>
</evidence>
<name>A0A1Q9GM03_9GAMM</name>
<dbReference type="GO" id="GO:0005975">
    <property type="term" value="P:carbohydrate metabolic process"/>
    <property type="evidence" value="ECO:0007669"/>
    <property type="project" value="InterPro"/>
</dbReference>
<organism evidence="1 2">
    <name type="scientific">Photobacterium proteolyticum</name>
    <dbReference type="NCBI Taxonomy" id="1903952"/>
    <lineage>
        <taxon>Bacteria</taxon>
        <taxon>Pseudomonadati</taxon>
        <taxon>Pseudomonadota</taxon>
        <taxon>Gammaproteobacteria</taxon>
        <taxon>Vibrionales</taxon>
        <taxon>Vibrionaceae</taxon>
        <taxon>Photobacterium</taxon>
    </lineage>
</organism>
<comment type="caution">
    <text evidence="1">The sequence shown here is derived from an EMBL/GenBank/DDBJ whole genome shotgun (WGS) entry which is preliminary data.</text>
</comment>
<dbReference type="Proteomes" id="UP000186905">
    <property type="component" value="Unassembled WGS sequence"/>
</dbReference>
<reference evidence="1 2" key="1">
    <citation type="submission" date="2016-09" db="EMBL/GenBank/DDBJ databases">
        <title>Photobacterium proteolyticum sp. nov. a protease producing bacterium isolated from ocean sediments of Laizhou Bay.</title>
        <authorList>
            <person name="Li Y."/>
        </authorList>
    </citation>
    <scope>NUCLEOTIDE SEQUENCE [LARGE SCALE GENOMIC DNA]</scope>
    <source>
        <strain evidence="1 2">13-12</strain>
    </source>
</reference>
<protein>
    <recommendedName>
        <fullName evidence="3">WalW protein</fullName>
    </recommendedName>
</protein>
<sequence length="318" mass="36031">MANRLAVVIHAEEEFDWSKGPKVANQSVTHHKELMVLIDKLLDAEAKVTLAMDYPFISSEEGASVIERYRGLADSNIEFAAHLHPWVNPPHEELEQDGSVTGVNTYPGNLPKDQEYRKLENLTNRIEEVVGVRPVTYLAGRYGIGSNTASSLAKLGYKVDLSISAYCDFSHQNGPDFSRYGNKIFSKDGLIYFPHTSSVLSALPVFQHYANRHSAVFTEWQKSLLKKVIGKCLRMRRYRLSPEGVTLREMQQLIYSQQKIGQRDFILSLHSPSVKPALTTYTRDETETARLVSDTRDFVRWFIDELGGQPMLPKQLAL</sequence>
<dbReference type="STRING" id="1903952.BIT28_23080"/>
<dbReference type="EMBL" id="MJIL01000075">
    <property type="protein sequence ID" value="OLQ75517.1"/>
    <property type="molecule type" value="Genomic_DNA"/>
</dbReference>
<dbReference type="OrthoDB" id="9771584at2"/>
<dbReference type="RefSeq" id="WP_075764562.1">
    <property type="nucleotide sequence ID" value="NZ_MJIL01000075.1"/>
</dbReference>
<dbReference type="InterPro" id="IPR011330">
    <property type="entry name" value="Glyco_hydro/deAcase_b/a-brl"/>
</dbReference>
<evidence type="ECO:0000313" key="2">
    <source>
        <dbReference type="Proteomes" id="UP000186905"/>
    </source>
</evidence>